<dbReference type="Gene3D" id="1.20.1270.220">
    <property type="match status" value="1"/>
</dbReference>
<dbReference type="InParanoid" id="D8RQS8"/>
<evidence type="ECO:0000256" key="2">
    <source>
        <dbReference type="ARBA" id="ARBA00023117"/>
    </source>
</evidence>
<evidence type="ECO:0000256" key="1">
    <source>
        <dbReference type="ARBA" id="ARBA00023015"/>
    </source>
</evidence>
<evidence type="ECO:0008006" key="10">
    <source>
        <dbReference type="Google" id="ProtNLM"/>
    </source>
</evidence>
<dbReference type="Gramene" id="EFJ25507">
    <property type="protein sequence ID" value="EFJ25507"/>
    <property type="gene ID" value="SELMODRAFT_413595"/>
</dbReference>
<dbReference type="SMART" id="SM00297">
    <property type="entry name" value="BROMO"/>
    <property type="match status" value="1"/>
</dbReference>
<feature type="compositionally biased region" description="Polar residues" evidence="5">
    <location>
        <begin position="177"/>
        <end position="187"/>
    </location>
</feature>
<feature type="compositionally biased region" description="Low complexity" evidence="5">
    <location>
        <begin position="8"/>
        <end position="18"/>
    </location>
</feature>
<dbReference type="PROSITE" id="PS51525">
    <property type="entry name" value="NET"/>
    <property type="match status" value="1"/>
</dbReference>
<feature type="compositionally biased region" description="Basic and acidic residues" evidence="5">
    <location>
        <begin position="188"/>
        <end position="197"/>
    </location>
</feature>
<dbReference type="KEGG" id="smo:SELMODRAFT_413595"/>
<feature type="compositionally biased region" description="Low complexity" evidence="5">
    <location>
        <begin position="49"/>
        <end position="59"/>
    </location>
</feature>
<feature type="region of interest" description="Disordered" evidence="5">
    <location>
        <begin position="487"/>
        <end position="585"/>
    </location>
</feature>
<evidence type="ECO:0000256" key="5">
    <source>
        <dbReference type="SAM" id="MobiDB-lite"/>
    </source>
</evidence>
<keyword evidence="2 4" id="KW-0103">Bromodomain</keyword>
<dbReference type="OMA" id="EHCIKSY"/>
<feature type="compositionally biased region" description="Low complexity" evidence="5">
    <location>
        <begin position="551"/>
        <end position="567"/>
    </location>
</feature>
<sequence length="585" mass="63782">MSPSSQLTAATANGTAAAVRPEKKQQLEADLATIEQLIARIARLEDLAAARNSSGSSRSQQEEIVAEERPQQQGQQAEEQHPWDEGSGERQSSSHGGEDTGKGVPPSDVAFTKERSAVGARMTVASSSSDIRAAGHKRGEGEAAGPAMAKKPKLSEEEDPVSEGSLSRRVGGDAADNGSNHTMSTLHSSEETSSQRRDDYELHKDAWDKALRVLEDLRNYSKEGWVFCQPVQSLWPELVDYTKVIEKPMDLGTVKSRVQSKYYSSPKGFARDVRLTFDNAIRFNAAGSMYHKLALKMRQKFETAFKAVERLYNRPPKPAAKSKIRPLVEVAPPPPRQKIEMVEQKPVVAPVVEVIDVKQPEVLEVKEQVATPVSRARDLEFPAPKAKKVKLMGTNPRLGRQANSLAYGGCRLLSAKEKAKLSELVDSFPEDRMRKVIEIVGEKHPELVGAPEVELDLDKLDKNTLFNLYRLAMNWQKSKNKVLAKSKSSLTAEDSLSDGQQRMLMDNSDNIDIVGLDSPERENGGEEGEEAGEKKTDGGGDKETSSDSDSETGTSSSSSESSGSSSDSELDSEGEAEAGSDKDKG</sequence>
<dbReference type="InterPro" id="IPR036427">
    <property type="entry name" value="Bromodomain-like_sf"/>
</dbReference>
<organism evidence="9">
    <name type="scientific">Selaginella moellendorffii</name>
    <name type="common">Spikemoss</name>
    <dbReference type="NCBI Taxonomy" id="88036"/>
    <lineage>
        <taxon>Eukaryota</taxon>
        <taxon>Viridiplantae</taxon>
        <taxon>Streptophyta</taxon>
        <taxon>Embryophyta</taxon>
        <taxon>Tracheophyta</taxon>
        <taxon>Lycopodiopsida</taxon>
        <taxon>Selaginellales</taxon>
        <taxon>Selaginellaceae</taxon>
        <taxon>Selaginella</taxon>
    </lineage>
</organism>
<feature type="region of interest" description="Disordered" evidence="5">
    <location>
        <begin position="49"/>
        <end position="197"/>
    </location>
</feature>
<evidence type="ECO:0000313" key="9">
    <source>
        <dbReference type="Proteomes" id="UP000001514"/>
    </source>
</evidence>
<protein>
    <recommendedName>
        <fullName evidence="10">Bromo domain-containing protein</fullName>
    </recommendedName>
</protein>
<dbReference type="GO" id="GO:0000785">
    <property type="term" value="C:chromatin"/>
    <property type="evidence" value="ECO:0000318"/>
    <property type="project" value="GO_Central"/>
</dbReference>
<evidence type="ECO:0000259" key="7">
    <source>
        <dbReference type="PROSITE" id="PS51525"/>
    </source>
</evidence>
<dbReference type="Pfam" id="PF00439">
    <property type="entry name" value="Bromodomain"/>
    <property type="match status" value="1"/>
</dbReference>
<dbReference type="GO" id="GO:0004674">
    <property type="term" value="F:protein serine/threonine kinase activity"/>
    <property type="evidence" value="ECO:0000318"/>
    <property type="project" value="GO_Central"/>
</dbReference>
<dbReference type="GO" id="GO:0003682">
    <property type="term" value="F:chromatin binding"/>
    <property type="evidence" value="ECO:0000318"/>
    <property type="project" value="GO_Central"/>
</dbReference>
<dbReference type="PANTHER" id="PTHR45926">
    <property type="entry name" value="OSJNBA0053K19.4 PROTEIN"/>
    <property type="match status" value="1"/>
</dbReference>
<dbReference type="FunCoup" id="D8RQS8">
    <property type="interactions" value="2948"/>
</dbReference>
<dbReference type="STRING" id="88036.D8RQS8"/>
<feature type="domain" description="NET" evidence="7">
    <location>
        <begin position="403"/>
        <end position="483"/>
    </location>
</feature>
<dbReference type="InterPro" id="IPR001487">
    <property type="entry name" value="Bromodomain"/>
</dbReference>
<dbReference type="GO" id="GO:0042393">
    <property type="term" value="F:histone binding"/>
    <property type="evidence" value="ECO:0000318"/>
    <property type="project" value="GO_Central"/>
</dbReference>
<dbReference type="PROSITE" id="PS50014">
    <property type="entry name" value="BROMODOMAIN_2"/>
    <property type="match status" value="1"/>
</dbReference>
<dbReference type="GO" id="GO:0006357">
    <property type="term" value="P:regulation of transcription by RNA polymerase II"/>
    <property type="evidence" value="ECO:0000318"/>
    <property type="project" value="GO_Central"/>
</dbReference>
<dbReference type="GO" id="GO:0005634">
    <property type="term" value="C:nucleus"/>
    <property type="evidence" value="ECO:0000318"/>
    <property type="project" value="GO_Central"/>
</dbReference>
<feature type="region of interest" description="Disordered" evidence="5">
    <location>
        <begin position="1"/>
        <end position="25"/>
    </location>
</feature>
<dbReference type="EMBL" id="GL377586">
    <property type="protein sequence ID" value="EFJ25507.1"/>
    <property type="molecule type" value="Genomic_DNA"/>
</dbReference>
<keyword evidence="1" id="KW-0805">Transcription regulation</keyword>
<dbReference type="Pfam" id="PF17035">
    <property type="entry name" value="BET"/>
    <property type="match status" value="1"/>
</dbReference>
<dbReference type="eggNOG" id="KOG1474">
    <property type="taxonomic scope" value="Eukaryota"/>
</dbReference>
<dbReference type="HOGENOM" id="CLU_466471_0_0_1"/>
<feature type="domain" description="Bromo" evidence="6">
    <location>
        <begin position="219"/>
        <end position="291"/>
    </location>
</feature>
<keyword evidence="3" id="KW-0804">Transcription</keyword>
<dbReference type="GO" id="GO:0006338">
    <property type="term" value="P:chromatin remodeling"/>
    <property type="evidence" value="ECO:0000318"/>
    <property type="project" value="GO_Central"/>
</dbReference>
<dbReference type="SUPFAM" id="SSF47370">
    <property type="entry name" value="Bromodomain"/>
    <property type="match status" value="1"/>
</dbReference>
<dbReference type="Gene3D" id="1.20.920.10">
    <property type="entry name" value="Bromodomain-like"/>
    <property type="match status" value="1"/>
</dbReference>
<proteinExistence type="predicted"/>
<evidence type="ECO:0000256" key="3">
    <source>
        <dbReference type="ARBA" id="ARBA00023163"/>
    </source>
</evidence>
<feature type="compositionally biased region" description="Acidic residues" evidence="5">
    <location>
        <begin position="568"/>
        <end position="578"/>
    </location>
</feature>
<reference evidence="8 9" key="1">
    <citation type="journal article" date="2011" name="Science">
        <title>The Selaginella genome identifies genetic changes associated with the evolution of vascular plants.</title>
        <authorList>
            <person name="Banks J.A."/>
            <person name="Nishiyama T."/>
            <person name="Hasebe M."/>
            <person name="Bowman J.L."/>
            <person name="Gribskov M."/>
            <person name="dePamphilis C."/>
            <person name="Albert V.A."/>
            <person name="Aono N."/>
            <person name="Aoyama T."/>
            <person name="Ambrose B.A."/>
            <person name="Ashton N.W."/>
            <person name="Axtell M.J."/>
            <person name="Barker E."/>
            <person name="Barker M.S."/>
            <person name="Bennetzen J.L."/>
            <person name="Bonawitz N.D."/>
            <person name="Chapple C."/>
            <person name="Cheng C."/>
            <person name="Correa L.G."/>
            <person name="Dacre M."/>
            <person name="DeBarry J."/>
            <person name="Dreyer I."/>
            <person name="Elias M."/>
            <person name="Engstrom E.M."/>
            <person name="Estelle M."/>
            <person name="Feng L."/>
            <person name="Finet C."/>
            <person name="Floyd S.K."/>
            <person name="Frommer W.B."/>
            <person name="Fujita T."/>
            <person name="Gramzow L."/>
            <person name="Gutensohn M."/>
            <person name="Harholt J."/>
            <person name="Hattori M."/>
            <person name="Heyl A."/>
            <person name="Hirai T."/>
            <person name="Hiwatashi Y."/>
            <person name="Ishikawa M."/>
            <person name="Iwata M."/>
            <person name="Karol K.G."/>
            <person name="Koehler B."/>
            <person name="Kolukisaoglu U."/>
            <person name="Kubo M."/>
            <person name="Kurata T."/>
            <person name="Lalonde S."/>
            <person name="Li K."/>
            <person name="Li Y."/>
            <person name="Litt A."/>
            <person name="Lyons E."/>
            <person name="Manning G."/>
            <person name="Maruyama T."/>
            <person name="Michael T.P."/>
            <person name="Mikami K."/>
            <person name="Miyazaki S."/>
            <person name="Morinaga S."/>
            <person name="Murata T."/>
            <person name="Mueller-Roeber B."/>
            <person name="Nelson D.R."/>
            <person name="Obara M."/>
            <person name="Oguri Y."/>
            <person name="Olmstead R.G."/>
            <person name="Onodera N."/>
            <person name="Petersen B.L."/>
            <person name="Pils B."/>
            <person name="Prigge M."/>
            <person name="Rensing S.A."/>
            <person name="Riano-Pachon D.M."/>
            <person name="Roberts A.W."/>
            <person name="Sato Y."/>
            <person name="Scheller H.V."/>
            <person name="Schulz B."/>
            <person name="Schulz C."/>
            <person name="Shakirov E.V."/>
            <person name="Shibagaki N."/>
            <person name="Shinohara N."/>
            <person name="Shippen D.E."/>
            <person name="Soerensen I."/>
            <person name="Sotooka R."/>
            <person name="Sugimoto N."/>
            <person name="Sugita M."/>
            <person name="Sumikawa N."/>
            <person name="Tanurdzic M."/>
            <person name="Theissen G."/>
            <person name="Ulvskov P."/>
            <person name="Wakazuki S."/>
            <person name="Weng J.K."/>
            <person name="Willats W.W."/>
            <person name="Wipf D."/>
            <person name="Wolf P.G."/>
            <person name="Yang L."/>
            <person name="Zimmer A.D."/>
            <person name="Zhu Q."/>
            <person name="Mitros T."/>
            <person name="Hellsten U."/>
            <person name="Loque D."/>
            <person name="Otillar R."/>
            <person name="Salamov A."/>
            <person name="Schmutz J."/>
            <person name="Shapiro H."/>
            <person name="Lindquist E."/>
            <person name="Lucas S."/>
            <person name="Rokhsar D."/>
            <person name="Grigoriev I.V."/>
        </authorList>
    </citation>
    <scope>NUCLEOTIDE SEQUENCE [LARGE SCALE GENOMIC DNA]</scope>
</reference>
<keyword evidence="9" id="KW-1185">Reference proteome</keyword>
<dbReference type="InterPro" id="IPR027353">
    <property type="entry name" value="NET_dom"/>
</dbReference>
<evidence type="ECO:0000256" key="4">
    <source>
        <dbReference type="PROSITE-ProRule" id="PRU00035"/>
    </source>
</evidence>
<feature type="compositionally biased region" description="Polar residues" evidence="5">
    <location>
        <begin position="487"/>
        <end position="500"/>
    </location>
</feature>
<accession>D8RQS8</accession>
<dbReference type="PRINTS" id="PR00503">
    <property type="entry name" value="BROMODOMAIN"/>
</dbReference>
<evidence type="ECO:0000313" key="8">
    <source>
        <dbReference type="EMBL" id="EFJ25507.1"/>
    </source>
</evidence>
<dbReference type="AlphaFoldDB" id="D8RQS8"/>
<dbReference type="Proteomes" id="UP000001514">
    <property type="component" value="Unassembled WGS sequence"/>
</dbReference>
<name>D8RQS8_SELML</name>
<feature type="compositionally biased region" description="Basic and acidic residues" evidence="5">
    <location>
        <begin position="78"/>
        <end position="88"/>
    </location>
</feature>
<gene>
    <name evidence="8" type="ORF">SELMODRAFT_413595</name>
</gene>
<feature type="compositionally biased region" description="Basic and acidic residues" evidence="5">
    <location>
        <begin position="531"/>
        <end position="545"/>
    </location>
</feature>
<dbReference type="InterPro" id="IPR038336">
    <property type="entry name" value="NET_sf"/>
</dbReference>
<evidence type="ECO:0000259" key="6">
    <source>
        <dbReference type="PROSITE" id="PS50014"/>
    </source>
</evidence>